<keyword evidence="5" id="KW-0448">Lipopolysaccharide biosynthesis</keyword>
<dbReference type="Pfam" id="PF00535">
    <property type="entry name" value="Glycos_transf_2"/>
    <property type="match status" value="1"/>
</dbReference>
<proteinExistence type="predicted"/>
<keyword evidence="1" id="KW-1003">Cell membrane</keyword>
<keyword evidence="11" id="KW-1185">Reference proteome</keyword>
<dbReference type="PANTHER" id="PTHR48090:SF3">
    <property type="entry name" value="UNDECAPRENYL-PHOSPHATE 4-DEOXY-4-FORMAMIDO-L-ARABINOSE TRANSFERASE"/>
    <property type="match status" value="1"/>
</dbReference>
<dbReference type="PANTHER" id="PTHR48090">
    <property type="entry name" value="UNDECAPRENYL-PHOSPHATE 4-DEOXY-4-FORMAMIDO-L-ARABINOSE TRANSFERASE-RELATED"/>
    <property type="match status" value="1"/>
</dbReference>
<dbReference type="Proteomes" id="UP000050501">
    <property type="component" value="Unassembled WGS sequence"/>
</dbReference>
<dbReference type="InterPro" id="IPR029044">
    <property type="entry name" value="Nucleotide-diphossugar_trans"/>
</dbReference>
<feature type="transmembrane region" description="Helical" evidence="8">
    <location>
        <begin position="270"/>
        <end position="296"/>
    </location>
</feature>
<evidence type="ECO:0000256" key="5">
    <source>
        <dbReference type="ARBA" id="ARBA00022985"/>
    </source>
</evidence>
<dbReference type="GO" id="GO:0099621">
    <property type="term" value="F:undecaprenyl-phosphate 4-deoxy-4-formamido-L-arabinose transferase activity"/>
    <property type="evidence" value="ECO:0007669"/>
    <property type="project" value="TreeGrafter"/>
</dbReference>
<evidence type="ECO:0000256" key="8">
    <source>
        <dbReference type="SAM" id="Phobius"/>
    </source>
</evidence>
<dbReference type="SUPFAM" id="SSF53448">
    <property type="entry name" value="Nucleotide-diphospho-sugar transferases"/>
    <property type="match status" value="1"/>
</dbReference>
<keyword evidence="3 10" id="KW-0808">Transferase</keyword>
<dbReference type="Gene3D" id="3.90.550.10">
    <property type="entry name" value="Spore Coat Polysaccharide Biosynthesis Protein SpsA, Chain A"/>
    <property type="match status" value="1"/>
</dbReference>
<feature type="domain" description="Glycosyltransferase 2-like" evidence="9">
    <location>
        <begin position="15"/>
        <end position="136"/>
    </location>
</feature>
<name>A0A0P6YJ32_9CHLR</name>
<dbReference type="STRING" id="229921.ADN01_07015"/>
<feature type="transmembrane region" description="Helical" evidence="8">
    <location>
        <begin position="241"/>
        <end position="264"/>
    </location>
</feature>
<comment type="caution">
    <text evidence="10">The sequence shown here is derived from an EMBL/GenBank/DDBJ whole genome shotgun (WGS) entry which is preliminary data.</text>
</comment>
<sequence>MTQAGTSALPVESLSVVVPVYNSQPSLALLVQALAAELPSLAGQYEVILVNDGSRDASWEEIQRLCQLYPWLRGINLMRNYGQHNALLCGLRSARFAVTVTMDDDLQHPPSEIPAMLAKLNEGYDVVYGFPRKLPHALWRNLFSRLTKKVLAFVMGIPTVSEISAFRAFRTHLRDASLHYQSPGVIIDVLLSWGTSRFTSVPVHEEPRKIGHSNYNFARLAAQVFLILTGFSTVPLRIASWVGFLFTLFGLAVFIYVVAIYFTLGSIPGFPFLASIISLFSGMQMFALGIFGEYLARIFDRSMDRPTYVIHQQTPPVSDKDV</sequence>
<dbReference type="InterPro" id="IPR050256">
    <property type="entry name" value="Glycosyltransferase_2"/>
</dbReference>
<dbReference type="RefSeq" id="WP_062418598.1">
    <property type="nucleotide sequence ID" value="NZ_DF967974.1"/>
</dbReference>
<evidence type="ECO:0000256" key="3">
    <source>
        <dbReference type="ARBA" id="ARBA00022679"/>
    </source>
</evidence>
<evidence type="ECO:0000256" key="6">
    <source>
        <dbReference type="ARBA" id="ARBA00022989"/>
    </source>
</evidence>
<evidence type="ECO:0000313" key="10">
    <source>
        <dbReference type="EMBL" id="KPL85112.1"/>
    </source>
</evidence>
<dbReference type="CDD" id="cd04187">
    <property type="entry name" value="DPM1_like_bac"/>
    <property type="match status" value="1"/>
</dbReference>
<keyword evidence="4 8" id="KW-0812">Transmembrane</keyword>
<dbReference type="OrthoDB" id="9807778at2"/>
<keyword evidence="2" id="KW-0328">Glycosyltransferase</keyword>
<evidence type="ECO:0000256" key="1">
    <source>
        <dbReference type="ARBA" id="ARBA00022475"/>
    </source>
</evidence>
<accession>A0A0P6YJ32</accession>
<evidence type="ECO:0000313" key="11">
    <source>
        <dbReference type="Proteomes" id="UP000050501"/>
    </source>
</evidence>
<evidence type="ECO:0000256" key="7">
    <source>
        <dbReference type="ARBA" id="ARBA00023136"/>
    </source>
</evidence>
<dbReference type="AlphaFoldDB" id="A0A0P6YJ32"/>
<gene>
    <name evidence="10" type="ORF">ADN01_07015</name>
</gene>
<evidence type="ECO:0000256" key="4">
    <source>
        <dbReference type="ARBA" id="ARBA00022692"/>
    </source>
</evidence>
<feature type="transmembrane region" description="Helical" evidence="8">
    <location>
        <begin position="217"/>
        <end position="234"/>
    </location>
</feature>
<dbReference type="GO" id="GO:0009103">
    <property type="term" value="P:lipopolysaccharide biosynthetic process"/>
    <property type="evidence" value="ECO:0007669"/>
    <property type="project" value="UniProtKB-KW"/>
</dbReference>
<dbReference type="InterPro" id="IPR001173">
    <property type="entry name" value="Glyco_trans_2-like"/>
</dbReference>
<reference evidence="10 11" key="1">
    <citation type="submission" date="2015-07" db="EMBL/GenBank/DDBJ databases">
        <title>Genome sequence of Levilinea saccharolytica DSM 16555.</title>
        <authorList>
            <person name="Hemp J."/>
            <person name="Ward L.M."/>
            <person name="Pace L.A."/>
            <person name="Fischer W.W."/>
        </authorList>
    </citation>
    <scope>NUCLEOTIDE SEQUENCE [LARGE SCALE GENOMIC DNA]</scope>
    <source>
        <strain evidence="10 11">KIBI-1</strain>
    </source>
</reference>
<keyword evidence="6 8" id="KW-1133">Transmembrane helix</keyword>
<dbReference type="GO" id="GO:0005886">
    <property type="term" value="C:plasma membrane"/>
    <property type="evidence" value="ECO:0007669"/>
    <property type="project" value="TreeGrafter"/>
</dbReference>
<dbReference type="EMBL" id="LGCM01000027">
    <property type="protein sequence ID" value="KPL85112.1"/>
    <property type="molecule type" value="Genomic_DNA"/>
</dbReference>
<evidence type="ECO:0000256" key="2">
    <source>
        <dbReference type="ARBA" id="ARBA00022676"/>
    </source>
</evidence>
<keyword evidence="7 8" id="KW-0472">Membrane</keyword>
<protein>
    <submittedName>
        <fullName evidence="10">Glycosyl transferase</fullName>
    </submittedName>
</protein>
<organism evidence="10 11">
    <name type="scientific">Levilinea saccharolytica</name>
    <dbReference type="NCBI Taxonomy" id="229921"/>
    <lineage>
        <taxon>Bacteria</taxon>
        <taxon>Bacillati</taxon>
        <taxon>Chloroflexota</taxon>
        <taxon>Anaerolineae</taxon>
        <taxon>Anaerolineales</taxon>
        <taxon>Anaerolineaceae</taxon>
        <taxon>Levilinea</taxon>
    </lineage>
</organism>
<evidence type="ECO:0000259" key="9">
    <source>
        <dbReference type="Pfam" id="PF00535"/>
    </source>
</evidence>